<feature type="compositionally biased region" description="Basic and acidic residues" evidence="1">
    <location>
        <begin position="80"/>
        <end position="90"/>
    </location>
</feature>
<evidence type="ECO:0000256" key="1">
    <source>
        <dbReference type="SAM" id="MobiDB-lite"/>
    </source>
</evidence>
<dbReference type="HOGENOM" id="CLU_1550487_0_0_1"/>
<dbReference type="InParanoid" id="M4B5J3"/>
<name>M4B5J3_HYAAE</name>
<organism evidence="2 3">
    <name type="scientific">Hyaloperonospora arabidopsidis (strain Emoy2)</name>
    <name type="common">Downy mildew agent</name>
    <name type="synonym">Peronospora arabidopsidis</name>
    <dbReference type="NCBI Taxonomy" id="559515"/>
    <lineage>
        <taxon>Eukaryota</taxon>
        <taxon>Sar</taxon>
        <taxon>Stramenopiles</taxon>
        <taxon>Oomycota</taxon>
        <taxon>Peronosporomycetes</taxon>
        <taxon>Peronosporales</taxon>
        <taxon>Peronosporaceae</taxon>
        <taxon>Hyaloperonospora</taxon>
    </lineage>
</organism>
<dbReference type="AlphaFoldDB" id="M4B5J3"/>
<reference evidence="3" key="1">
    <citation type="journal article" date="2010" name="Science">
        <title>Signatures of adaptation to obligate biotrophy in the Hyaloperonospora arabidopsidis genome.</title>
        <authorList>
            <person name="Baxter L."/>
            <person name="Tripathy S."/>
            <person name="Ishaque N."/>
            <person name="Boot N."/>
            <person name="Cabral A."/>
            <person name="Kemen E."/>
            <person name="Thines M."/>
            <person name="Ah-Fong A."/>
            <person name="Anderson R."/>
            <person name="Badejoko W."/>
            <person name="Bittner-Eddy P."/>
            <person name="Boore J.L."/>
            <person name="Chibucos M.C."/>
            <person name="Coates M."/>
            <person name="Dehal P."/>
            <person name="Delehaunty K."/>
            <person name="Dong S."/>
            <person name="Downton P."/>
            <person name="Dumas B."/>
            <person name="Fabro G."/>
            <person name="Fronick C."/>
            <person name="Fuerstenberg S.I."/>
            <person name="Fulton L."/>
            <person name="Gaulin E."/>
            <person name="Govers F."/>
            <person name="Hughes L."/>
            <person name="Humphray S."/>
            <person name="Jiang R.H."/>
            <person name="Judelson H."/>
            <person name="Kamoun S."/>
            <person name="Kyung K."/>
            <person name="Meijer H."/>
            <person name="Minx P."/>
            <person name="Morris P."/>
            <person name="Nelson J."/>
            <person name="Phuntumart V."/>
            <person name="Qutob D."/>
            <person name="Rehmany A."/>
            <person name="Rougon-Cardoso A."/>
            <person name="Ryden P."/>
            <person name="Torto-Alalibo T."/>
            <person name="Studholme D."/>
            <person name="Wang Y."/>
            <person name="Win J."/>
            <person name="Wood J."/>
            <person name="Clifton S.W."/>
            <person name="Rogers J."/>
            <person name="Van den Ackerveken G."/>
            <person name="Jones J.D."/>
            <person name="McDowell J.M."/>
            <person name="Beynon J."/>
            <person name="Tyler B.M."/>
        </authorList>
    </citation>
    <scope>NUCLEOTIDE SEQUENCE [LARGE SCALE GENOMIC DNA]</scope>
    <source>
        <strain evidence="3">Emoy2</strain>
    </source>
</reference>
<protein>
    <submittedName>
        <fullName evidence="2">Uncharacterized protein</fullName>
    </submittedName>
</protein>
<sequence length="173" mass="20123">MKASWMESTEFYQRTTTSLNPMSSKTVRAVRVIREKVESSGSESESIGYDEDVDRRRFFLTTTPDQAKSNKNRRTWQKNTGERNGHDRGGRSKVCTHCGSTRHDNQGRWKRRRTKSVVAKDILLKKFFVRAACGEIHESGKCPMEEFFNLIRKWYVPTKHSGTFPPKVEEMLN</sequence>
<evidence type="ECO:0000313" key="2">
    <source>
        <dbReference type="EnsemblProtists" id="HpaP801543"/>
    </source>
</evidence>
<accession>M4B5J3</accession>
<dbReference type="VEuPathDB" id="FungiDB:HpaG801543"/>
<dbReference type="Proteomes" id="UP000011713">
    <property type="component" value="Unassembled WGS sequence"/>
</dbReference>
<dbReference type="EnsemblProtists" id="HpaT801543">
    <property type="protein sequence ID" value="HpaP801543"/>
    <property type="gene ID" value="HpaG801543"/>
</dbReference>
<reference evidence="2" key="2">
    <citation type="submission" date="2015-06" db="UniProtKB">
        <authorList>
            <consortium name="EnsemblProtists"/>
        </authorList>
    </citation>
    <scope>IDENTIFICATION</scope>
    <source>
        <strain evidence="2">Emoy2</strain>
    </source>
</reference>
<dbReference type="EMBL" id="JH598388">
    <property type="status" value="NOT_ANNOTATED_CDS"/>
    <property type="molecule type" value="Genomic_DNA"/>
</dbReference>
<keyword evidence="3" id="KW-1185">Reference proteome</keyword>
<proteinExistence type="predicted"/>
<feature type="region of interest" description="Disordered" evidence="1">
    <location>
        <begin position="66"/>
        <end position="112"/>
    </location>
</feature>
<evidence type="ECO:0000313" key="3">
    <source>
        <dbReference type="Proteomes" id="UP000011713"/>
    </source>
</evidence>